<proteinExistence type="predicted"/>
<feature type="transmembrane region" description="Helical" evidence="1">
    <location>
        <begin position="44"/>
        <end position="62"/>
    </location>
</feature>
<name>A0A1H2R1V9_9FIRM</name>
<evidence type="ECO:0000256" key="1">
    <source>
        <dbReference type="SAM" id="Phobius"/>
    </source>
</evidence>
<dbReference type="AlphaFoldDB" id="A0A1H2R1V9"/>
<keyword evidence="1" id="KW-0472">Membrane</keyword>
<dbReference type="Proteomes" id="UP000182429">
    <property type="component" value="Unassembled WGS sequence"/>
</dbReference>
<evidence type="ECO:0000313" key="2">
    <source>
        <dbReference type="EMBL" id="SDW13361.1"/>
    </source>
</evidence>
<dbReference type="STRING" id="1630.SAMN05216514_1195"/>
<gene>
    <name evidence="2" type="ORF">SAMN04487759_10491</name>
</gene>
<sequence length="63" mass="7219">MITDFKTLFINELISFRLTKEYIFVFLIAVIVMWMFVYEQGKSALIGTALSIGIAPVYFGALY</sequence>
<dbReference type="RefSeq" id="WP_180365072.1">
    <property type="nucleotide sequence ID" value="NZ_FNNF01000004.1"/>
</dbReference>
<accession>A0A1H2R1V9</accession>
<organism evidence="2 3">
    <name type="scientific">Kandleria vitulina</name>
    <dbReference type="NCBI Taxonomy" id="1630"/>
    <lineage>
        <taxon>Bacteria</taxon>
        <taxon>Bacillati</taxon>
        <taxon>Bacillota</taxon>
        <taxon>Erysipelotrichia</taxon>
        <taxon>Erysipelotrichales</taxon>
        <taxon>Coprobacillaceae</taxon>
        <taxon>Kandleria</taxon>
    </lineage>
</organism>
<feature type="transmembrane region" description="Helical" evidence="1">
    <location>
        <begin position="21"/>
        <end position="38"/>
    </location>
</feature>
<feature type="non-terminal residue" evidence="2">
    <location>
        <position position="63"/>
    </location>
</feature>
<protein>
    <submittedName>
        <fullName evidence="2">Uncharacterized protein</fullName>
    </submittedName>
</protein>
<dbReference type="EMBL" id="FNNF01000004">
    <property type="protein sequence ID" value="SDW13361.1"/>
    <property type="molecule type" value="Genomic_DNA"/>
</dbReference>
<keyword evidence="1" id="KW-0812">Transmembrane</keyword>
<evidence type="ECO:0000313" key="3">
    <source>
        <dbReference type="Proteomes" id="UP000182429"/>
    </source>
</evidence>
<reference evidence="2 3" key="1">
    <citation type="submission" date="2016-10" db="EMBL/GenBank/DDBJ databases">
        <authorList>
            <person name="de Groot N.N."/>
        </authorList>
    </citation>
    <scope>NUCLEOTIDE SEQUENCE [LARGE SCALE GENOMIC DNA]</scope>
    <source>
        <strain evidence="2 3">S3b</strain>
    </source>
</reference>
<keyword evidence="1" id="KW-1133">Transmembrane helix</keyword>